<comment type="subcellular location">
    <subcellularLocation>
        <location evidence="1">Membrane</location>
    </subcellularLocation>
</comment>
<evidence type="ECO:0000256" key="1">
    <source>
        <dbReference type="ARBA" id="ARBA00004370"/>
    </source>
</evidence>
<dbReference type="AlphaFoldDB" id="A4V7Z4"/>
<dbReference type="InterPro" id="IPR050810">
    <property type="entry name" value="Bact_Secretion_Sys_Channel"/>
</dbReference>
<dbReference type="PANTHER" id="PTHR30332">
    <property type="entry name" value="PROBABLE GENERAL SECRETION PATHWAY PROTEIN D"/>
    <property type="match status" value="1"/>
</dbReference>
<feature type="region of interest" description="Disordered" evidence="5">
    <location>
        <begin position="160"/>
        <end position="182"/>
    </location>
</feature>
<feature type="compositionally biased region" description="Polar residues" evidence="5">
    <location>
        <begin position="210"/>
        <end position="245"/>
    </location>
</feature>
<reference evidence="7 8" key="1">
    <citation type="journal article" date="2007" name="ISME J.">
        <title>Sequence-based analysis of pQBR103; a representative of a unique, transfer-proficient mega plasmid resident in the microbial community of sugar beet.</title>
        <authorList>
            <person name="Tett A."/>
            <person name="Spiers A.J."/>
            <person name="Crossman L.C."/>
            <person name="Ager D."/>
            <person name="Ciric L."/>
            <person name="Dow J.M."/>
            <person name="Fry J.C."/>
            <person name="Harris D."/>
            <person name="Lilley A."/>
            <person name="Oliver A."/>
            <person name="Parkhill J."/>
            <person name="Quail M.A."/>
            <person name="Rainey P.B."/>
            <person name="Saunders N.J."/>
            <person name="Seeger K."/>
            <person name="Snyder L.A.S."/>
            <person name="Squares R."/>
            <person name="Thomas C.M."/>
            <person name="Turner S.L."/>
            <person name="Zhang X.-X."/>
            <person name="Field D."/>
            <person name="Bailey M.J."/>
        </authorList>
    </citation>
    <scope>NUCLEOTIDE SEQUENCE [LARGE SCALE GENOMIC DNA]</scope>
    <source>
        <strain evidence="7 8">SBW25</strain>
    </source>
</reference>
<comment type="similarity">
    <text evidence="4">Belongs to the bacterial secretin family.</text>
</comment>
<dbReference type="GO" id="GO:0009306">
    <property type="term" value="P:protein secretion"/>
    <property type="evidence" value="ECO:0007669"/>
    <property type="project" value="InterPro"/>
</dbReference>
<protein>
    <submittedName>
        <fullName evidence="7">Type II and type III secretion system pilus protein</fullName>
    </submittedName>
</protein>
<dbReference type="PATRIC" id="fig|216595.4.peg.13"/>
<dbReference type="PANTHER" id="PTHR30332:SF24">
    <property type="entry name" value="SECRETIN GSPD-RELATED"/>
    <property type="match status" value="1"/>
</dbReference>
<evidence type="ECO:0000313" key="8">
    <source>
        <dbReference type="Proteomes" id="UP000002332"/>
    </source>
</evidence>
<organism evidence="7 8">
    <name type="scientific">Pseudomonas fluorescens (strain SBW25)</name>
    <dbReference type="NCBI Taxonomy" id="216595"/>
    <lineage>
        <taxon>Bacteria</taxon>
        <taxon>Pseudomonadati</taxon>
        <taxon>Pseudomonadota</taxon>
        <taxon>Gammaproteobacteria</taxon>
        <taxon>Pseudomonadales</taxon>
        <taxon>Pseudomonadaceae</taxon>
        <taxon>Pseudomonas</taxon>
    </lineage>
</organism>
<evidence type="ECO:0000256" key="3">
    <source>
        <dbReference type="ARBA" id="ARBA00023136"/>
    </source>
</evidence>
<keyword evidence="7" id="KW-0614">Plasmid</keyword>
<sequence>MKLKHIVLALTLASGLLGCQSQFEFSPETQYGALRPDAKEKMQALRGNTYVREIRTEDAARRKPVFLSKKGIPLRSVLAETLPGYSIIPRGKVNLNDTIDVSADGMQMADFIEYIEGTRDLDIKIEGNRIFVSNYSTREWNLAAFASTRNVNNVIASTQTRGAKAGDSEDNTKETGTSTGNIIGFTLSEDEWTKIMEGARKIIGAASDKGGSTRSMGTADSTSVGSGSRGSNSPTGPSNQQSSGLNFDVQLPAMIGGLGDSEEAPAYIEGIRSVGIVTAGGKPSKMKVLDRYLKRAIEESTKVVNVQVEAYDVLLTDGKQKGIDWNLLVNSTVSGNPLGLNFFNTSPKSDDPFWNVQGTYTSSKVTASALVKFLEQYGRVELKDQPNITVRNGVPAQIYAGEELTYIVDVEQSQDESGNVTVTPKLGRLKVGVTLSVTVRVLDNDQLLVDVWPVISNLNDPDTINIGDYSFNTPRVNLKEFSTQLITSSGQSVHLGGLITKRMNEAMRQLPWQNLVTKAILNPLTQGINNSLERRELVLVVTPTLVQGAL</sequence>
<geneLocation type="plasmid" evidence="7 8">
    <name>pQBR103</name>
</geneLocation>
<evidence type="ECO:0000313" key="7">
    <source>
        <dbReference type="EMBL" id="CAM96060.1"/>
    </source>
</evidence>
<evidence type="ECO:0000256" key="2">
    <source>
        <dbReference type="ARBA" id="ARBA00022729"/>
    </source>
</evidence>
<keyword evidence="3" id="KW-0472">Membrane</keyword>
<name>A4V7Z4_PSEFS</name>
<dbReference type="RefSeq" id="WP_011922837.1">
    <property type="nucleotide sequence ID" value="NC_009444.1"/>
</dbReference>
<feature type="compositionally biased region" description="Basic and acidic residues" evidence="5">
    <location>
        <begin position="164"/>
        <end position="173"/>
    </location>
</feature>
<evidence type="ECO:0000259" key="6">
    <source>
        <dbReference type="Pfam" id="PF00263"/>
    </source>
</evidence>
<evidence type="ECO:0000256" key="5">
    <source>
        <dbReference type="SAM" id="MobiDB-lite"/>
    </source>
</evidence>
<feature type="domain" description="Type II/III secretion system secretin-like" evidence="6">
    <location>
        <begin position="374"/>
        <end position="546"/>
    </location>
</feature>
<dbReference type="InterPro" id="IPR004846">
    <property type="entry name" value="T2SS/T3SS_dom"/>
</dbReference>
<dbReference type="EMBL" id="AM235768">
    <property type="protein sequence ID" value="CAM96060.1"/>
    <property type="molecule type" value="Genomic_DNA"/>
</dbReference>
<keyword evidence="2" id="KW-0732">Signal</keyword>
<proteinExistence type="inferred from homology"/>
<dbReference type="PROSITE" id="PS51257">
    <property type="entry name" value="PROKAR_LIPOPROTEIN"/>
    <property type="match status" value="1"/>
</dbReference>
<dbReference type="Proteomes" id="UP000002332">
    <property type="component" value="Plasmid pQBR103"/>
</dbReference>
<feature type="region of interest" description="Disordered" evidence="5">
    <location>
        <begin position="206"/>
        <end position="245"/>
    </location>
</feature>
<gene>
    <name evidence="7" type="ordered locus">pQBR0028</name>
</gene>
<evidence type="ECO:0000256" key="4">
    <source>
        <dbReference type="RuleBase" id="RU004003"/>
    </source>
</evidence>
<dbReference type="GO" id="GO:0016020">
    <property type="term" value="C:membrane"/>
    <property type="evidence" value="ECO:0007669"/>
    <property type="project" value="UniProtKB-SubCell"/>
</dbReference>
<dbReference type="Pfam" id="PF00263">
    <property type="entry name" value="Secretin"/>
    <property type="match status" value="1"/>
</dbReference>
<accession>A4V7Z4</accession>
<dbReference type="GO" id="GO:0015627">
    <property type="term" value="C:type II protein secretion system complex"/>
    <property type="evidence" value="ECO:0007669"/>
    <property type="project" value="TreeGrafter"/>
</dbReference>